<dbReference type="Pfam" id="PF00011">
    <property type="entry name" value="HSP20"/>
    <property type="match status" value="1"/>
</dbReference>
<dbReference type="Gene3D" id="2.60.40.790">
    <property type="match status" value="1"/>
</dbReference>
<dbReference type="EMBL" id="BQKI01000081">
    <property type="protein sequence ID" value="GJN29270.1"/>
    <property type="molecule type" value="Genomic_DNA"/>
</dbReference>
<accession>A0AAV5F2W7</accession>
<name>A0AAV5F2W7_ELECO</name>
<dbReference type="InterPro" id="IPR002068">
    <property type="entry name" value="A-crystallin/Hsp20_dom"/>
</dbReference>
<dbReference type="InterPro" id="IPR008978">
    <property type="entry name" value="HSP20-like_chaperone"/>
</dbReference>
<sequence>MASAVASKGAPLAGLLRKLLVAPSGPSAVAYYALRPASLAGARRLFYSRGSPLSRNHDDDNMSSDSADACDFSGGPAEVVDQLGAPRKVVLPLPQEGAAAVPRTGPGWWLAMDDEEEVLLKVAMPDLGKEHVKVWADQNVLMIKGERQKVAGEDLYDGSVVRYSRRIELPADAFKMDQVRAEMNNGLLKVTVPKLRFHVAVD</sequence>
<dbReference type="CDD" id="cd06464">
    <property type="entry name" value="ACD_sHsps-like"/>
    <property type="match status" value="1"/>
</dbReference>
<evidence type="ECO:0000256" key="2">
    <source>
        <dbReference type="RuleBase" id="RU003616"/>
    </source>
</evidence>
<dbReference type="PROSITE" id="PS01031">
    <property type="entry name" value="SHSP"/>
    <property type="match status" value="1"/>
</dbReference>
<evidence type="ECO:0000313" key="4">
    <source>
        <dbReference type="EMBL" id="GJN29270.1"/>
    </source>
</evidence>
<reference evidence="4" key="1">
    <citation type="journal article" date="2018" name="DNA Res.">
        <title>Multiple hybrid de novo genome assembly of finger millet, an orphan allotetraploid crop.</title>
        <authorList>
            <person name="Hatakeyama M."/>
            <person name="Aluri S."/>
            <person name="Balachadran M.T."/>
            <person name="Sivarajan S.R."/>
            <person name="Patrignani A."/>
            <person name="Gruter S."/>
            <person name="Poveda L."/>
            <person name="Shimizu-Inatsugi R."/>
            <person name="Baeten J."/>
            <person name="Francoijs K.J."/>
            <person name="Nataraja K.N."/>
            <person name="Reddy Y.A.N."/>
            <person name="Phadnis S."/>
            <person name="Ravikumar R.L."/>
            <person name="Schlapbach R."/>
            <person name="Sreeman S.M."/>
            <person name="Shimizu K.K."/>
        </authorList>
    </citation>
    <scope>NUCLEOTIDE SEQUENCE</scope>
</reference>
<reference evidence="4" key="2">
    <citation type="submission" date="2021-12" db="EMBL/GenBank/DDBJ databases">
        <title>Resequencing data analysis of finger millet.</title>
        <authorList>
            <person name="Hatakeyama M."/>
            <person name="Aluri S."/>
            <person name="Balachadran M.T."/>
            <person name="Sivarajan S.R."/>
            <person name="Poveda L."/>
            <person name="Shimizu-Inatsugi R."/>
            <person name="Schlapbach R."/>
            <person name="Sreeman S.M."/>
            <person name="Shimizu K.K."/>
        </authorList>
    </citation>
    <scope>NUCLEOTIDE SEQUENCE</scope>
</reference>
<comment type="caution">
    <text evidence="4">The sequence shown here is derived from an EMBL/GenBank/DDBJ whole genome shotgun (WGS) entry which is preliminary data.</text>
</comment>
<feature type="domain" description="SHSP" evidence="3">
    <location>
        <begin position="99"/>
        <end position="202"/>
    </location>
</feature>
<keyword evidence="5" id="KW-1185">Reference proteome</keyword>
<dbReference type="AlphaFoldDB" id="A0AAV5F2W7"/>
<dbReference type="SUPFAM" id="SSF49764">
    <property type="entry name" value="HSP20-like chaperones"/>
    <property type="match status" value="1"/>
</dbReference>
<proteinExistence type="inferred from homology"/>
<comment type="similarity">
    <text evidence="1 2">Belongs to the small heat shock protein (HSP20) family.</text>
</comment>
<dbReference type="PANTHER" id="PTHR46991:SF36">
    <property type="entry name" value="26.2 KDA HEAT SHOCK PROTEIN, MITOCHONDRIAL"/>
    <property type="match status" value="1"/>
</dbReference>
<dbReference type="InterPro" id="IPR044656">
    <property type="entry name" value="HSP14.7/HSP23.5/HSP23.6-like"/>
</dbReference>
<evidence type="ECO:0000259" key="3">
    <source>
        <dbReference type="PROSITE" id="PS01031"/>
    </source>
</evidence>
<gene>
    <name evidence="4" type="primary">gb17480</name>
    <name evidence="4" type="ORF">PR202_gb17480</name>
</gene>
<evidence type="ECO:0000313" key="5">
    <source>
        <dbReference type="Proteomes" id="UP001054889"/>
    </source>
</evidence>
<evidence type="ECO:0000256" key="1">
    <source>
        <dbReference type="PROSITE-ProRule" id="PRU00285"/>
    </source>
</evidence>
<organism evidence="4 5">
    <name type="scientific">Eleusine coracana subsp. coracana</name>
    <dbReference type="NCBI Taxonomy" id="191504"/>
    <lineage>
        <taxon>Eukaryota</taxon>
        <taxon>Viridiplantae</taxon>
        <taxon>Streptophyta</taxon>
        <taxon>Embryophyta</taxon>
        <taxon>Tracheophyta</taxon>
        <taxon>Spermatophyta</taxon>
        <taxon>Magnoliopsida</taxon>
        <taxon>Liliopsida</taxon>
        <taxon>Poales</taxon>
        <taxon>Poaceae</taxon>
        <taxon>PACMAD clade</taxon>
        <taxon>Chloridoideae</taxon>
        <taxon>Cynodonteae</taxon>
        <taxon>Eleusininae</taxon>
        <taxon>Eleusine</taxon>
    </lineage>
</organism>
<protein>
    <recommendedName>
        <fullName evidence="3">SHSP domain-containing protein</fullName>
    </recommendedName>
</protein>
<dbReference type="Proteomes" id="UP001054889">
    <property type="component" value="Unassembled WGS sequence"/>
</dbReference>
<dbReference type="PANTHER" id="PTHR46991">
    <property type="entry name" value="23.5 KDA HEAT SHOCK PROTEIN, MITOCHONDRIAL"/>
    <property type="match status" value="1"/>
</dbReference>